<dbReference type="GO" id="GO:0003677">
    <property type="term" value="F:DNA binding"/>
    <property type="evidence" value="ECO:0007669"/>
    <property type="project" value="InterPro"/>
</dbReference>
<dbReference type="Gene3D" id="3.40.1350.10">
    <property type="match status" value="1"/>
</dbReference>
<dbReference type="InterPro" id="IPR007560">
    <property type="entry name" value="Restrct_endonuc_IV_Mrr"/>
</dbReference>
<gene>
    <name evidence="2" type="ORF">SDC9_124871</name>
</gene>
<dbReference type="GO" id="GO:0009307">
    <property type="term" value="P:DNA restriction-modification system"/>
    <property type="evidence" value="ECO:0007669"/>
    <property type="project" value="InterPro"/>
</dbReference>
<dbReference type="Pfam" id="PF04471">
    <property type="entry name" value="Mrr_cat"/>
    <property type="match status" value="1"/>
</dbReference>
<dbReference type="EMBL" id="VSSQ01028235">
    <property type="protein sequence ID" value="MPM77863.1"/>
    <property type="molecule type" value="Genomic_DNA"/>
</dbReference>
<reference evidence="2" key="1">
    <citation type="submission" date="2019-08" db="EMBL/GenBank/DDBJ databases">
        <authorList>
            <person name="Kucharzyk K."/>
            <person name="Murdoch R.W."/>
            <person name="Higgins S."/>
            <person name="Loffler F."/>
        </authorList>
    </citation>
    <scope>NUCLEOTIDE SEQUENCE</scope>
</reference>
<comment type="caution">
    <text evidence="2">The sequence shown here is derived from an EMBL/GenBank/DDBJ whole genome shotgun (WGS) entry which is preliminary data.</text>
</comment>
<protein>
    <recommendedName>
        <fullName evidence="1">Restriction endonuclease type IV Mrr domain-containing protein</fullName>
    </recommendedName>
</protein>
<evidence type="ECO:0000259" key="1">
    <source>
        <dbReference type="Pfam" id="PF04471"/>
    </source>
</evidence>
<proteinExistence type="predicted"/>
<accession>A0A645CLN1</accession>
<dbReference type="InterPro" id="IPR011856">
    <property type="entry name" value="tRNA_endonuc-like_dom_sf"/>
</dbReference>
<sequence length="76" mass="8478">MSEDAHPQKSKGREGLFITTGAFTRDAIKEATRDGASPIDLIDGEDLVDMLKQLRLGVEVRMVEEVDVNTAWFENI</sequence>
<dbReference type="AlphaFoldDB" id="A0A645CLN1"/>
<organism evidence="2">
    <name type="scientific">bioreactor metagenome</name>
    <dbReference type="NCBI Taxonomy" id="1076179"/>
    <lineage>
        <taxon>unclassified sequences</taxon>
        <taxon>metagenomes</taxon>
        <taxon>ecological metagenomes</taxon>
    </lineage>
</organism>
<feature type="domain" description="Restriction endonuclease type IV Mrr" evidence="1">
    <location>
        <begin position="9"/>
        <end position="51"/>
    </location>
</feature>
<name>A0A645CLN1_9ZZZZ</name>
<evidence type="ECO:0000313" key="2">
    <source>
        <dbReference type="EMBL" id="MPM77863.1"/>
    </source>
</evidence>
<dbReference type="GO" id="GO:0004519">
    <property type="term" value="F:endonuclease activity"/>
    <property type="evidence" value="ECO:0007669"/>
    <property type="project" value="InterPro"/>
</dbReference>